<evidence type="ECO:0000256" key="3">
    <source>
        <dbReference type="ARBA" id="ARBA00023163"/>
    </source>
</evidence>
<dbReference type="InterPro" id="IPR036390">
    <property type="entry name" value="WH_DNA-bd_sf"/>
</dbReference>
<dbReference type="OrthoDB" id="368257at2"/>
<dbReference type="AlphaFoldDB" id="A0A1M5BYE1"/>
<dbReference type="Proteomes" id="UP000184245">
    <property type="component" value="Unassembled WGS sequence"/>
</dbReference>
<dbReference type="STRING" id="1122155.SAMN02745158_03879"/>
<keyword evidence="2 5" id="KW-0238">DNA-binding</keyword>
<dbReference type="Pfam" id="PF07729">
    <property type="entry name" value="FCD"/>
    <property type="match status" value="1"/>
</dbReference>
<keyword evidence="3" id="KW-0804">Transcription</keyword>
<proteinExistence type="predicted"/>
<keyword evidence="6" id="KW-1185">Reference proteome</keyword>
<dbReference type="RefSeq" id="WP_072854426.1">
    <property type="nucleotide sequence ID" value="NZ_FQVI01000031.1"/>
</dbReference>
<evidence type="ECO:0000256" key="1">
    <source>
        <dbReference type="ARBA" id="ARBA00023015"/>
    </source>
</evidence>
<organism evidence="5 6">
    <name type="scientific">Lactonifactor longoviformis DSM 17459</name>
    <dbReference type="NCBI Taxonomy" id="1122155"/>
    <lineage>
        <taxon>Bacteria</taxon>
        <taxon>Bacillati</taxon>
        <taxon>Bacillota</taxon>
        <taxon>Clostridia</taxon>
        <taxon>Eubacteriales</taxon>
        <taxon>Clostridiaceae</taxon>
        <taxon>Lactonifactor</taxon>
    </lineage>
</organism>
<feature type="domain" description="GntR C-terminal" evidence="4">
    <location>
        <begin position="91"/>
        <end position="215"/>
    </location>
</feature>
<protein>
    <submittedName>
        <fullName evidence="5">DNA-binding transcriptional regulator, GntR family</fullName>
    </submittedName>
</protein>
<evidence type="ECO:0000313" key="6">
    <source>
        <dbReference type="Proteomes" id="UP000184245"/>
    </source>
</evidence>
<dbReference type="SMART" id="SM00895">
    <property type="entry name" value="FCD"/>
    <property type="match status" value="1"/>
</dbReference>
<dbReference type="InterPro" id="IPR011711">
    <property type="entry name" value="GntR_C"/>
</dbReference>
<accession>A0A1M5BYE1</accession>
<evidence type="ECO:0000256" key="2">
    <source>
        <dbReference type="ARBA" id="ARBA00023125"/>
    </source>
</evidence>
<dbReference type="InterPro" id="IPR036388">
    <property type="entry name" value="WH-like_DNA-bd_sf"/>
</dbReference>
<dbReference type="GO" id="GO:0003677">
    <property type="term" value="F:DNA binding"/>
    <property type="evidence" value="ECO:0007669"/>
    <property type="project" value="UniProtKB-KW"/>
</dbReference>
<dbReference type="SUPFAM" id="SSF48008">
    <property type="entry name" value="GntR ligand-binding domain-like"/>
    <property type="match status" value="1"/>
</dbReference>
<keyword evidence="1" id="KW-0805">Transcription regulation</keyword>
<dbReference type="PANTHER" id="PTHR43537:SF5">
    <property type="entry name" value="UXU OPERON TRANSCRIPTIONAL REGULATOR"/>
    <property type="match status" value="1"/>
</dbReference>
<dbReference type="SUPFAM" id="SSF46785">
    <property type="entry name" value="Winged helix' DNA-binding domain"/>
    <property type="match status" value="1"/>
</dbReference>
<dbReference type="Gene3D" id="1.10.10.10">
    <property type="entry name" value="Winged helix-like DNA-binding domain superfamily/Winged helix DNA-binding domain"/>
    <property type="match status" value="1"/>
</dbReference>
<sequence>MTRAELIKSISKENPFISNQDLICKVLISEILTMKLKCGDSLSQNKLSIDFNLSRGPVKLALEKMESNGYLAHDETGAFYVAKPGIRFAADIHSFKRQLDLLAANQALYDISKDRLELLHECYVSMSKSFNEKNFVRFCHCDLKFHQTIVDASQNTFLKDTYTRYQNLFLFMCICAETDERLFGRLLHQHQKIYIALKNRQSEALQDAVNAHYSSLILF</sequence>
<reference evidence="5 6" key="1">
    <citation type="submission" date="2016-11" db="EMBL/GenBank/DDBJ databases">
        <authorList>
            <person name="Jaros S."/>
            <person name="Januszkiewicz K."/>
            <person name="Wedrychowicz H."/>
        </authorList>
    </citation>
    <scope>NUCLEOTIDE SEQUENCE [LARGE SCALE GENOMIC DNA]</scope>
    <source>
        <strain evidence="5 6">DSM 17459</strain>
    </source>
</reference>
<dbReference type="Gene3D" id="1.20.120.530">
    <property type="entry name" value="GntR ligand-binding domain-like"/>
    <property type="match status" value="1"/>
</dbReference>
<evidence type="ECO:0000259" key="4">
    <source>
        <dbReference type="SMART" id="SM00895"/>
    </source>
</evidence>
<gene>
    <name evidence="5" type="ORF">SAMN02745158_03879</name>
</gene>
<dbReference type="EMBL" id="FQVI01000031">
    <property type="protein sequence ID" value="SHF47471.1"/>
    <property type="molecule type" value="Genomic_DNA"/>
</dbReference>
<name>A0A1M5BYE1_9CLOT</name>
<evidence type="ECO:0000313" key="5">
    <source>
        <dbReference type="EMBL" id="SHF47471.1"/>
    </source>
</evidence>
<dbReference type="PANTHER" id="PTHR43537">
    <property type="entry name" value="TRANSCRIPTIONAL REGULATOR, GNTR FAMILY"/>
    <property type="match status" value="1"/>
</dbReference>
<dbReference type="InterPro" id="IPR008920">
    <property type="entry name" value="TF_FadR/GntR_C"/>
</dbReference>